<comment type="similarity">
    <text evidence="9 10">Belongs to the TrpA family.</text>
</comment>
<dbReference type="FunFam" id="3.20.20.70:FF:000037">
    <property type="entry name" value="Tryptophan synthase alpha chain"/>
    <property type="match status" value="1"/>
</dbReference>
<dbReference type="SUPFAM" id="SSF51366">
    <property type="entry name" value="Ribulose-phoshate binding barrel"/>
    <property type="match status" value="1"/>
</dbReference>
<dbReference type="Gene3D" id="3.20.20.70">
    <property type="entry name" value="Aldolase class I"/>
    <property type="match status" value="1"/>
</dbReference>
<feature type="active site" description="Proton acceptor" evidence="9">
    <location>
        <position position="49"/>
    </location>
</feature>
<dbReference type="AlphaFoldDB" id="A0A662CY88"/>
<dbReference type="UniPathway" id="UPA00035">
    <property type="reaction ID" value="UER00044"/>
</dbReference>
<keyword evidence="5 9" id="KW-0822">Tryptophan biosynthesis</keyword>
<evidence type="ECO:0000313" key="12">
    <source>
        <dbReference type="Proteomes" id="UP000277457"/>
    </source>
</evidence>
<comment type="function">
    <text evidence="1 9">The alpha subunit is responsible for the aldol cleavage of indoleglycerol phosphate to indole and glyceraldehyde 3-phosphate.</text>
</comment>
<evidence type="ECO:0000256" key="5">
    <source>
        <dbReference type="ARBA" id="ARBA00022822"/>
    </source>
</evidence>
<evidence type="ECO:0000256" key="1">
    <source>
        <dbReference type="ARBA" id="ARBA00003365"/>
    </source>
</evidence>
<proteinExistence type="inferred from homology"/>
<dbReference type="EC" id="4.2.1.20" evidence="9"/>
<dbReference type="HAMAP" id="MF_00131">
    <property type="entry name" value="Trp_synth_alpha"/>
    <property type="match status" value="1"/>
</dbReference>
<dbReference type="PROSITE" id="PS00167">
    <property type="entry name" value="TRP_SYNTHASE_ALPHA"/>
    <property type="match status" value="1"/>
</dbReference>
<dbReference type="NCBIfam" id="TIGR00262">
    <property type="entry name" value="trpA"/>
    <property type="match status" value="1"/>
</dbReference>
<keyword evidence="4 9" id="KW-0028">Amino-acid biosynthesis</keyword>
<protein>
    <recommendedName>
        <fullName evidence="9">Tryptophan synthase alpha chain</fullName>
        <ecNumber evidence="9">4.2.1.20</ecNumber>
    </recommendedName>
</protein>
<evidence type="ECO:0000313" key="11">
    <source>
        <dbReference type="EMBL" id="RLE06691.1"/>
    </source>
</evidence>
<dbReference type="InterPro" id="IPR011060">
    <property type="entry name" value="RibuloseP-bd_barrel"/>
</dbReference>
<dbReference type="PANTHER" id="PTHR43406:SF1">
    <property type="entry name" value="TRYPTOPHAN SYNTHASE ALPHA CHAIN, CHLOROPLASTIC"/>
    <property type="match status" value="1"/>
</dbReference>
<keyword evidence="6 9" id="KW-0057">Aromatic amino acid biosynthesis</keyword>
<evidence type="ECO:0000256" key="2">
    <source>
        <dbReference type="ARBA" id="ARBA00004733"/>
    </source>
</evidence>
<sequence>MNRIEERFEKLRKEERKAFIPFLTAGDPDLETTKALVLELEKRGSDIIELGVPFSDPLADGPVIQRSSRRALNNGISLDKVLDLVANLRQKTQIPLILMGYYNPIFKFGEEKFIESSSQAGLDGLIVADLPPEEAYSLRKKAEKENIDIIFLLTPVSSEKRIKLVCECGKGFIYCVSYTGVTGGKIGERKEALKHLVDKVRSFTSHPIGVGFGVSSPSDARKIAPIADGVIVGSAIIKEIEKYQGQRDLVKKVGDFGETLAKAIKGTLFP</sequence>
<keyword evidence="7 9" id="KW-0456">Lyase</keyword>
<evidence type="ECO:0000256" key="8">
    <source>
        <dbReference type="ARBA" id="ARBA00049047"/>
    </source>
</evidence>
<comment type="catalytic activity">
    <reaction evidence="8 9">
        <text>(1S,2R)-1-C-(indol-3-yl)glycerol 3-phosphate + L-serine = D-glyceraldehyde 3-phosphate + L-tryptophan + H2O</text>
        <dbReference type="Rhea" id="RHEA:10532"/>
        <dbReference type="ChEBI" id="CHEBI:15377"/>
        <dbReference type="ChEBI" id="CHEBI:33384"/>
        <dbReference type="ChEBI" id="CHEBI:57912"/>
        <dbReference type="ChEBI" id="CHEBI:58866"/>
        <dbReference type="ChEBI" id="CHEBI:59776"/>
        <dbReference type="EC" id="4.2.1.20"/>
    </reaction>
</comment>
<evidence type="ECO:0000256" key="10">
    <source>
        <dbReference type="RuleBase" id="RU003662"/>
    </source>
</evidence>
<evidence type="ECO:0000256" key="6">
    <source>
        <dbReference type="ARBA" id="ARBA00023141"/>
    </source>
</evidence>
<evidence type="ECO:0000256" key="7">
    <source>
        <dbReference type="ARBA" id="ARBA00023239"/>
    </source>
</evidence>
<dbReference type="InterPro" id="IPR018204">
    <property type="entry name" value="Trp_synthase_alpha_AS"/>
</dbReference>
<feature type="active site" description="Proton acceptor" evidence="9">
    <location>
        <position position="60"/>
    </location>
</feature>
<dbReference type="GO" id="GO:0004834">
    <property type="term" value="F:tryptophan synthase activity"/>
    <property type="evidence" value="ECO:0007669"/>
    <property type="project" value="UniProtKB-UniRule"/>
</dbReference>
<comment type="subunit">
    <text evidence="3 9">Tetramer of two alpha and two beta chains.</text>
</comment>
<dbReference type="Proteomes" id="UP000277457">
    <property type="component" value="Unassembled WGS sequence"/>
</dbReference>
<accession>A0A662CY88</accession>
<evidence type="ECO:0000256" key="4">
    <source>
        <dbReference type="ARBA" id="ARBA00022605"/>
    </source>
</evidence>
<comment type="pathway">
    <text evidence="2 9">Amino-acid biosynthesis; L-tryptophan biosynthesis; L-tryptophan from chorismate: step 5/5.</text>
</comment>
<gene>
    <name evidence="9" type="primary">trpA</name>
    <name evidence="11" type="ORF">DRZ78_04280</name>
</gene>
<dbReference type="Pfam" id="PF00290">
    <property type="entry name" value="Trp_syntA"/>
    <property type="match status" value="1"/>
</dbReference>
<dbReference type="InterPro" id="IPR002028">
    <property type="entry name" value="Trp_synthase_suA"/>
</dbReference>
<dbReference type="CDD" id="cd04724">
    <property type="entry name" value="Tryptophan_synthase_alpha"/>
    <property type="match status" value="1"/>
</dbReference>
<evidence type="ECO:0000256" key="9">
    <source>
        <dbReference type="HAMAP-Rule" id="MF_00131"/>
    </source>
</evidence>
<organism evidence="11 12">
    <name type="scientific">Aerophobetes bacterium</name>
    <dbReference type="NCBI Taxonomy" id="2030807"/>
    <lineage>
        <taxon>Bacteria</taxon>
        <taxon>Candidatus Aerophobota</taxon>
    </lineage>
</organism>
<dbReference type="EMBL" id="QMPY01000159">
    <property type="protein sequence ID" value="RLE06691.1"/>
    <property type="molecule type" value="Genomic_DNA"/>
</dbReference>
<evidence type="ECO:0000256" key="3">
    <source>
        <dbReference type="ARBA" id="ARBA00011270"/>
    </source>
</evidence>
<comment type="caution">
    <text evidence="11">The sequence shown here is derived from an EMBL/GenBank/DDBJ whole genome shotgun (WGS) entry which is preliminary data.</text>
</comment>
<dbReference type="InterPro" id="IPR013785">
    <property type="entry name" value="Aldolase_TIM"/>
</dbReference>
<reference evidence="11 12" key="1">
    <citation type="submission" date="2018-06" db="EMBL/GenBank/DDBJ databases">
        <title>Extensive metabolic versatility and redundancy in microbially diverse, dynamic hydrothermal sediments.</title>
        <authorList>
            <person name="Dombrowski N."/>
            <person name="Teske A."/>
            <person name="Baker B.J."/>
        </authorList>
    </citation>
    <scope>NUCLEOTIDE SEQUENCE [LARGE SCALE GENOMIC DNA]</scope>
    <source>
        <strain evidence="11">B7_G13</strain>
    </source>
</reference>
<name>A0A662CY88_UNCAE</name>
<dbReference type="GO" id="GO:0005829">
    <property type="term" value="C:cytosol"/>
    <property type="evidence" value="ECO:0007669"/>
    <property type="project" value="TreeGrafter"/>
</dbReference>
<dbReference type="PANTHER" id="PTHR43406">
    <property type="entry name" value="TRYPTOPHAN SYNTHASE, ALPHA CHAIN"/>
    <property type="match status" value="1"/>
</dbReference>